<name>M3TKF5_GORML</name>
<feature type="domain" description="Bacterial mobilisation" evidence="2">
    <location>
        <begin position="131"/>
        <end position="151"/>
    </location>
</feature>
<reference evidence="3 4" key="1">
    <citation type="submission" date="2013-02" db="EMBL/GenBank/DDBJ databases">
        <title>Whole genome shotgun sequence of Gordonia malaquae NBRC 108250.</title>
        <authorList>
            <person name="Yoshida I."/>
            <person name="Hosoyama A."/>
            <person name="Tsuchikane K."/>
            <person name="Ando Y."/>
            <person name="Baba S."/>
            <person name="Ohji S."/>
            <person name="Hamada M."/>
            <person name="Tamura T."/>
            <person name="Yamazoe A."/>
            <person name="Yamazaki S."/>
            <person name="Fujita N."/>
        </authorList>
    </citation>
    <scope>NUCLEOTIDE SEQUENCE [LARGE SCALE GENOMIC DNA]</scope>
    <source>
        <strain evidence="3 4">NBRC 108250</strain>
    </source>
</reference>
<accession>M3TKF5</accession>
<dbReference type="InterPro" id="IPR008687">
    <property type="entry name" value="MobC"/>
</dbReference>
<evidence type="ECO:0000256" key="1">
    <source>
        <dbReference type="SAM" id="MobiDB-lite"/>
    </source>
</evidence>
<protein>
    <recommendedName>
        <fullName evidence="2">Bacterial mobilisation domain-containing protein</fullName>
    </recommendedName>
</protein>
<comment type="caution">
    <text evidence="3">The sequence shown here is derived from an EMBL/GenBank/DDBJ whole genome shotgun (WGS) entry which is preliminary data.</text>
</comment>
<sequence length="189" mass="20909">MTVESGGSAADKALAAQVLRLYRRAESERQRGGVKRTRVVAVRFTDAEHSELEQAALSDNYRQLGAWIREVPVRLMLDMRRKQRSAERAARGESAGTSAGGSSVPAESAGGSTAGALSVEQWQLVHDLRVELSKVGNNVNQIARGLHGEAKPMDERRYARALEVTTEHMDATRREVARLYELLARLEER</sequence>
<dbReference type="RefSeq" id="WP_008382137.1">
    <property type="nucleotide sequence ID" value="NZ_BAOP01000055.1"/>
</dbReference>
<dbReference type="Pfam" id="PF05713">
    <property type="entry name" value="MobC"/>
    <property type="match status" value="1"/>
</dbReference>
<evidence type="ECO:0000313" key="4">
    <source>
        <dbReference type="Proteomes" id="UP000035009"/>
    </source>
</evidence>
<gene>
    <name evidence="3" type="ORF">GM1_055_00020</name>
</gene>
<feature type="region of interest" description="Disordered" evidence="1">
    <location>
        <begin position="84"/>
        <end position="112"/>
    </location>
</feature>
<feature type="compositionally biased region" description="Low complexity" evidence="1">
    <location>
        <begin position="92"/>
        <end position="103"/>
    </location>
</feature>
<evidence type="ECO:0000259" key="2">
    <source>
        <dbReference type="Pfam" id="PF05713"/>
    </source>
</evidence>
<dbReference type="EMBL" id="BAOP01000055">
    <property type="protein sequence ID" value="GAC81971.1"/>
    <property type="molecule type" value="Genomic_DNA"/>
</dbReference>
<dbReference type="AlphaFoldDB" id="M3TKF5"/>
<organism evidence="3 4">
    <name type="scientific">Gordonia malaquae NBRC 108250</name>
    <dbReference type="NCBI Taxonomy" id="1223542"/>
    <lineage>
        <taxon>Bacteria</taxon>
        <taxon>Bacillati</taxon>
        <taxon>Actinomycetota</taxon>
        <taxon>Actinomycetes</taxon>
        <taxon>Mycobacteriales</taxon>
        <taxon>Gordoniaceae</taxon>
        <taxon>Gordonia</taxon>
    </lineage>
</organism>
<dbReference type="OrthoDB" id="4209139at2"/>
<evidence type="ECO:0000313" key="3">
    <source>
        <dbReference type="EMBL" id="GAC81971.1"/>
    </source>
</evidence>
<proteinExistence type="predicted"/>
<keyword evidence="4" id="KW-1185">Reference proteome</keyword>
<dbReference type="Proteomes" id="UP000035009">
    <property type="component" value="Unassembled WGS sequence"/>
</dbReference>